<reference evidence="2" key="1">
    <citation type="submission" date="2019-08" db="EMBL/GenBank/DDBJ databases">
        <authorList>
            <person name="Kucharzyk K."/>
            <person name="Murdoch R.W."/>
            <person name="Higgins S."/>
            <person name="Loffler F."/>
        </authorList>
    </citation>
    <scope>NUCLEOTIDE SEQUENCE</scope>
</reference>
<organism evidence="2">
    <name type="scientific">bioreactor metagenome</name>
    <dbReference type="NCBI Taxonomy" id="1076179"/>
    <lineage>
        <taxon>unclassified sequences</taxon>
        <taxon>metagenomes</taxon>
        <taxon>ecological metagenomes</taxon>
    </lineage>
</organism>
<protein>
    <submittedName>
        <fullName evidence="2">Uncharacterized protein</fullName>
    </submittedName>
</protein>
<feature type="region of interest" description="Disordered" evidence="1">
    <location>
        <begin position="46"/>
        <end position="97"/>
    </location>
</feature>
<comment type="caution">
    <text evidence="2">The sequence shown here is derived from an EMBL/GenBank/DDBJ whole genome shotgun (WGS) entry which is preliminary data.</text>
</comment>
<evidence type="ECO:0000313" key="2">
    <source>
        <dbReference type="EMBL" id="MPM33030.1"/>
    </source>
</evidence>
<evidence type="ECO:0000256" key="1">
    <source>
        <dbReference type="SAM" id="MobiDB-lite"/>
    </source>
</evidence>
<dbReference type="EMBL" id="VSSQ01006535">
    <property type="protein sequence ID" value="MPM33030.1"/>
    <property type="molecule type" value="Genomic_DNA"/>
</dbReference>
<feature type="compositionally biased region" description="Basic and acidic residues" evidence="1">
    <location>
        <begin position="63"/>
        <end position="74"/>
    </location>
</feature>
<name>A0A644YWP3_9ZZZZ</name>
<gene>
    <name evidence="2" type="ORF">SDC9_79597</name>
</gene>
<sequence>MADHAIQPFAEAFQDRLVQLELGPQRFVARQFGFIRIAHAAVFGGKKGAAGRVARRQPQQKITQEKNDQQREQRQQQSFEQIKCHDSAPGGLEHYSQ</sequence>
<proteinExistence type="predicted"/>
<dbReference type="AlphaFoldDB" id="A0A644YWP3"/>
<accession>A0A644YWP3</accession>